<sequence>MGLKLQENLTFWKIALFADRVKSKIARNSLISFLISGCYKIVDAYLGFNQF</sequence>
<evidence type="ECO:0000313" key="2">
    <source>
        <dbReference type="Proteomes" id="UP000016843"/>
    </source>
</evidence>
<dbReference type="AlphaFoldDB" id="U5BYG5"/>
<gene>
    <name evidence="1" type="ORF">P872_12140</name>
</gene>
<dbReference type="Proteomes" id="UP000016843">
    <property type="component" value="Unassembled WGS sequence"/>
</dbReference>
<comment type="caution">
    <text evidence="1">The sequence shown here is derived from an EMBL/GenBank/DDBJ whole genome shotgun (WGS) entry which is preliminary data.</text>
</comment>
<accession>U5BYG5</accession>
<name>U5BYG5_9BACT</name>
<organism evidence="1 2">
    <name type="scientific">Rhodonellum psychrophilum GCM71 = DSM 17998</name>
    <dbReference type="NCBI Taxonomy" id="1123057"/>
    <lineage>
        <taxon>Bacteria</taxon>
        <taxon>Pseudomonadati</taxon>
        <taxon>Bacteroidota</taxon>
        <taxon>Cytophagia</taxon>
        <taxon>Cytophagales</taxon>
        <taxon>Cytophagaceae</taxon>
        <taxon>Rhodonellum</taxon>
    </lineage>
</organism>
<reference evidence="1 2" key="1">
    <citation type="journal article" date="2013" name="Genome Announc.">
        <title>Draft Genome Sequence of the Psychrophilic and Alkaliphilic Rhodonellum psychrophilum Strain GCM71T.</title>
        <authorList>
            <person name="Hauptmann A.L."/>
            <person name="Glaring M.A."/>
            <person name="Hallin P.F."/>
            <person name="Prieme A."/>
            <person name="Stougaard P."/>
        </authorList>
    </citation>
    <scope>NUCLEOTIDE SEQUENCE [LARGE SCALE GENOMIC DNA]</scope>
    <source>
        <strain evidence="1 2">GCM71</strain>
    </source>
</reference>
<dbReference type="EMBL" id="AWXR01000070">
    <property type="protein sequence ID" value="ERM80937.1"/>
    <property type="molecule type" value="Genomic_DNA"/>
</dbReference>
<proteinExistence type="predicted"/>
<keyword evidence="2" id="KW-1185">Reference proteome</keyword>
<protein>
    <submittedName>
        <fullName evidence="1">Uncharacterized protein</fullName>
    </submittedName>
</protein>
<evidence type="ECO:0000313" key="1">
    <source>
        <dbReference type="EMBL" id="ERM80937.1"/>
    </source>
</evidence>